<evidence type="ECO:0000313" key="3">
    <source>
        <dbReference type="EMBL" id="SMO75655.1"/>
    </source>
</evidence>
<dbReference type="AlphaFoldDB" id="A0A521DVI4"/>
<accession>A0A521DVI4</accession>
<dbReference type="Proteomes" id="UP000319014">
    <property type="component" value="Unassembled WGS sequence"/>
</dbReference>
<proteinExistence type="predicted"/>
<evidence type="ECO:0000256" key="1">
    <source>
        <dbReference type="SAM" id="MobiDB-lite"/>
    </source>
</evidence>
<evidence type="ECO:0000313" key="4">
    <source>
        <dbReference type="Proteomes" id="UP000319014"/>
    </source>
</evidence>
<dbReference type="EMBL" id="FXTK01000010">
    <property type="protein sequence ID" value="SMO75655.1"/>
    <property type="molecule type" value="Genomic_DNA"/>
</dbReference>
<evidence type="ECO:0000256" key="2">
    <source>
        <dbReference type="SAM" id="SignalP"/>
    </source>
</evidence>
<keyword evidence="2" id="KW-0732">Signal</keyword>
<sequence length="50" mass="5067">MKKLTVAAVLALTMGALPAMADCPGKPKHDQNAMIDTGPAMPVQTTTASA</sequence>
<feature type="signal peptide" evidence="2">
    <location>
        <begin position="1"/>
        <end position="21"/>
    </location>
</feature>
<dbReference type="RefSeq" id="WP_185958652.1">
    <property type="nucleotide sequence ID" value="NZ_FXTK01000010.1"/>
</dbReference>
<feature type="chain" id="PRO_5022005320" evidence="2">
    <location>
        <begin position="22"/>
        <end position="50"/>
    </location>
</feature>
<keyword evidence="4" id="KW-1185">Reference proteome</keyword>
<reference evidence="3 4" key="1">
    <citation type="submission" date="2017-05" db="EMBL/GenBank/DDBJ databases">
        <authorList>
            <person name="Varghese N."/>
            <person name="Submissions S."/>
        </authorList>
    </citation>
    <scope>NUCLEOTIDE SEQUENCE [LARGE SCALE GENOMIC DNA]</scope>
    <source>
        <strain evidence="3 4">DSM 100094</strain>
    </source>
</reference>
<name>A0A521DVI4_9RHOB</name>
<gene>
    <name evidence="3" type="ORF">SAMN06265221_1107</name>
</gene>
<protein>
    <submittedName>
        <fullName evidence="3">Uncharacterized protein</fullName>
    </submittedName>
</protein>
<organism evidence="3 4">
    <name type="scientific">Paracoccus laeviglucosivorans</name>
    <dbReference type="NCBI Taxonomy" id="1197861"/>
    <lineage>
        <taxon>Bacteria</taxon>
        <taxon>Pseudomonadati</taxon>
        <taxon>Pseudomonadota</taxon>
        <taxon>Alphaproteobacteria</taxon>
        <taxon>Rhodobacterales</taxon>
        <taxon>Paracoccaceae</taxon>
        <taxon>Paracoccus</taxon>
    </lineage>
</organism>
<feature type="region of interest" description="Disordered" evidence="1">
    <location>
        <begin position="28"/>
        <end position="50"/>
    </location>
</feature>